<reference evidence="3" key="2">
    <citation type="submission" date="2016-10" db="EMBL/GenBank/DDBJ databases">
        <authorList>
            <person name="Varghese N."/>
            <person name="Submissions S."/>
        </authorList>
    </citation>
    <scope>NUCLEOTIDE SEQUENCE [LARGE SCALE GENOMIC DNA]</scope>
    <source>
        <strain evidence="3">CGMCC 1.10121</strain>
    </source>
</reference>
<evidence type="ECO:0000313" key="2">
    <source>
        <dbReference type="EMBL" id="SEP31620.1"/>
    </source>
</evidence>
<dbReference type="EMBL" id="FODV01000030">
    <property type="protein sequence ID" value="SEP27386.1"/>
    <property type="molecule type" value="Genomic_DNA"/>
</dbReference>
<keyword evidence="3" id="KW-1185">Reference proteome</keyword>
<gene>
    <name evidence="1" type="ORF">SAMN04487948_13040</name>
    <name evidence="2" type="ORF">SAMN04487948_14611</name>
</gene>
<dbReference type="EMBL" id="FODV01000046">
    <property type="protein sequence ID" value="SEP31620.1"/>
    <property type="molecule type" value="Genomic_DNA"/>
</dbReference>
<organism evidence="1 3">
    <name type="scientific">Halogranum amylolyticum</name>
    <dbReference type="NCBI Taxonomy" id="660520"/>
    <lineage>
        <taxon>Archaea</taxon>
        <taxon>Methanobacteriati</taxon>
        <taxon>Methanobacteriota</taxon>
        <taxon>Stenosarchaea group</taxon>
        <taxon>Halobacteria</taxon>
        <taxon>Halobacteriales</taxon>
        <taxon>Haloferacaceae</taxon>
    </lineage>
</organism>
<dbReference type="AlphaFoldDB" id="A0A1H8WIB4"/>
<accession>A0A1H8WIB4</accession>
<name>A0A1H8WIB4_9EURY</name>
<proteinExistence type="predicted"/>
<protein>
    <submittedName>
        <fullName evidence="1">Uncharacterized protein</fullName>
    </submittedName>
</protein>
<evidence type="ECO:0000313" key="3">
    <source>
        <dbReference type="Proteomes" id="UP000199126"/>
    </source>
</evidence>
<sequence length="42" mass="4738">MVQGCVSEINRFVVLNTPSKFSTHLLSDSEEFDETAVLFFCP</sequence>
<dbReference type="Proteomes" id="UP000199126">
    <property type="component" value="Unassembled WGS sequence"/>
</dbReference>
<evidence type="ECO:0000313" key="1">
    <source>
        <dbReference type="EMBL" id="SEP27386.1"/>
    </source>
</evidence>
<reference evidence="1" key="1">
    <citation type="submission" date="2016-10" db="EMBL/GenBank/DDBJ databases">
        <authorList>
            <person name="de Groot N.N."/>
        </authorList>
    </citation>
    <scope>NUCLEOTIDE SEQUENCE [LARGE SCALE GENOMIC DNA]</scope>
    <source>
        <strain evidence="1">CGMCC 1.10121</strain>
    </source>
</reference>